<proteinExistence type="predicted"/>
<evidence type="ECO:0000256" key="1">
    <source>
        <dbReference type="SAM" id="MobiDB-lite"/>
    </source>
</evidence>
<dbReference type="EMBL" id="JAOYFB010000002">
    <property type="protein sequence ID" value="KAK4006531.1"/>
    <property type="molecule type" value="Genomic_DNA"/>
</dbReference>
<keyword evidence="3" id="KW-1185">Reference proteome</keyword>
<evidence type="ECO:0000313" key="2">
    <source>
        <dbReference type="EMBL" id="KAK4006531.1"/>
    </source>
</evidence>
<gene>
    <name evidence="2" type="ORF">OUZ56_011685</name>
</gene>
<evidence type="ECO:0000313" key="3">
    <source>
        <dbReference type="Proteomes" id="UP001234178"/>
    </source>
</evidence>
<accession>A0ABQ9Z0V3</accession>
<feature type="compositionally biased region" description="Low complexity" evidence="1">
    <location>
        <begin position="40"/>
        <end position="52"/>
    </location>
</feature>
<dbReference type="Proteomes" id="UP001234178">
    <property type="component" value="Unassembled WGS sequence"/>
</dbReference>
<reference evidence="2 3" key="1">
    <citation type="journal article" date="2023" name="Nucleic Acids Res.">
        <title>The hologenome of Daphnia magna reveals possible DNA methylation and microbiome-mediated evolution of the host genome.</title>
        <authorList>
            <person name="Chaturvedi A."/>
            <person name="Li X."/>
            <person name="Dhandapani V."/>
            <person name="Marshall H."/>
            <person name="Kissane S."/>
            <person name="Cuenca-Cambronero M."/>
            <person name="Asole G."/>
            <person name="Calvet F."/>
            <person name="Ruiz-Romero M."/>
            <person name="Marangio P."/>
            <person name="Guigo R."/>
            <person name="Rago D."/>
            <person name="Mirbahai L."/>
            <person name="Eastwood N."/>
            <person name="Colbourne J.K."/>
            <person name="Zhou J."/>
            <person name="Mallon E."/>
            <person name="Orsini L."/>
        </authorList>
    </citation>
    <scope>NUCLEOTIDE SEQUENCE [LARGE SCALE GENOMIC DNA]</scope>
    <source>
        <strain evidence="2">LRV0_1</strain>
    </source>
</reference>
<comment type="caution">
    <text evidence="2">The sequence shown here is derived from an EMBL/GenBank/DDBJ whole genome shotgun (WGS) entry which is preliminary data.</text>
</comment>
<name>A0ABQ9Z0V3_9CRUS</name>
<organism evidence="2 3">
    <name type="scientific">Daphnia magna</name>
    <dbReference type="NCBI Taxonomy" id="35525"/>
    <lineage>
        <taxon>Eukaryota</taxon>
        <taxon>Metazoa</taxon>
        <taxon>Ecdysozoa</taxon>
        <taxon>Arthropoda</taxon>
        <taxon>Crustacea</taxon>
        <taxon>Branchiopoda</taxon>
        <taxon>Diplostraca</taxon>
        <taxon>Cladocera</taxon>
        <taxon>Anomopoda</taxon>
        <taxon>Daphniidae</taxon>
        <taxon>Daphnia</taxon>
    </lineage>
</organism>
<feature type="region of interest" description="Disordered" evidence="1">
    <location>
        <begin position="30"/>
        <end position="58"/>
    </location>
</feature>
<protein>
    <submittedName>
        <fullName evidence="2">Uncharacterized protein</fullName>
    </submittedName>
</protein>
<sequence>MEEAHELTSMIANSNIQPPEEIIEQPFTRMTAPTPLTVERPSQSRPAQPSAPKQRSIYPIMEENSESDQARKCTGKHTTCTYVLGYGMPPNNEVLRKKNNEETLGMEQNSEDAVQHNEASYSESQPVANYIVIESDIETESETQRDGLFGDYDAPREEIRRCIIEKLGPAAWDYLEFALKLASEKVAFVTTFLLGGVAVTGRSCCADILALRDIEIFILNISLGSYGGQSQARIFSIKLLGLLCFYLNVYWRILKKAFLLRLLI</sequence>